<name>A0A7W4WD53_9GAMM</name>
<dbReference type="EMBL" id="JACHWZ010000009">
    <property type="protein sequence ID" value="MBB3061401.1"/>
    <property type="molecule type" value="Genomic_DNA"/>
</dbReference>
<reference evidence="2 3" key="1">
    <citation type="submission" date="2020-08" db="EMBL/GenBank/DDBJ databases">
        <title>Genomic Encyclopedia of Type Strains, Phase III (KMG-III): the genomes of soil and plant-associated and newly described type strains.</title>
        <authorList>
            <person name="Whitman W."/>
        </authorList>
    </citation>
    <scope>NUCLEOTIDE SEQUENCE [LARGE SCALE GENOMIC DNA]</scope>
    <source>
        <strain evidence="2 3">CECT 8799</strain>
    </source>
</reference>
<evidence type="ECO:0000313" key="2">
    <source>
        <dbReference type="EMBL" id="MBB3061401.1"/>
    </source>
</evidence>
<feature type="compositionally biased region" description="Basic and acidic residues" evidence="1">
    <location>
        <begin position="33"/>
        <end position="47"/>
    </location>
</feature>
<gene>
    <name evidence="2" type="ORF">FHS09_002234</name>
</gene>
<accession>A0A7W4WD53</accession>
<evidence type="ECO:0000313" key="3">
    <source>
        <dbReference type="Proteomes" id="UP000535937"/>
    </source>
</evidence>
<keyword evidence="3" id="KW-1185">Reference proteome</keyword>
<protein>
    <submittedName>
        <fullName evidence="2">Uncharacterized protein</fullName>
    </submittedName>
</protein>
<sequence length="47" mass="5215">MMSSETNDTQAIRSAKQALILNKVKPQATAQRTKSDNNKARSEVKKP</sequence>
<dbReference type="Proteomes" id="UP000535937">
    <property type="component" value="Unassembled WGS sequence"/>
</dbReference>
<comment type="caution">
    <text evidence="2">The sequence shown here is derived from an EMBL/GenBank/DDBJ whole genome shotgun (WGS) entry which is preliminary data.</text>
</comment>
<evidence type="ECO:0000256" key="1">
    <source>
        <dbReference type="SAM" id="MobiDB-lite"/>
    </source>
</evidence>
<organism evidence="2 3">
    <name type="scientific">Microbulbifer rhizosphaerae</name>
    <dbReference type="NCBI Taxonomy" id="1562603"/>
    <lineage>
        <taxon>Bacteria</taxon>
        <taxon>Pseudomonadati</taxon>
        <taxon>Pseudomonadota</taxon>
        <taxon>Gammaproteobacteria</taxon>
        <taxon>Cellvibrionales</taxon>
        <taxon>Microbulbiferaceae</taxon>
        <taxon>Microbulbifer</taxon>
    </lineage>
</organism>
<dbReference type="AlphaFoldDB" id="A0A7W4WD53"/>
<proteinExistence type="predicted"/>
<feature type="region of interest" description="Disordered" evidence="1">
    <location>
        <begin position="23"/>
        <end position="47"/>
    </location>
</feature>